<accession>A0A6G4WQ65</accession>
<reference evidence="2 3" key="1">
    <citation type="submission" date="2020-02" db="EMBL/GenBank/DDBJ databases">
        <title>Genome sequence of strain CCNWXJ40-4.</title>
        <authorList>
            <person name="Gao J."/>
            <person name="Sun J."/>
        </authorList>
    </citation>
    <scope>NUCLEOTIDE SEQUENCE [LARGE SCALE GENOMIC DNA]</scope>
    <source>
        <strain evidence="2 3">CCNWXJ 40-4</strain>
    </source>
</reference>
<feature type="region of interest" description="Disordered" evidence="1">
    <location>
        <begin position="19"/>
        <end position="53"/>
    </location>
</feature>
<feature type="compositionally biased region" description="Basic and acidic residues" evidence="1">
    <location>
        <begin position="23"/>
        <end position="40"/>
    </location>
</feature>
<sequence length="218" mass="23359">MGAKVGEVLHPRRFGRAAAGAHEIVERQREGGVEPRDDPGKAGGGAVAEGGHGERSVVVKRQDLGMRRFGEEPDGGAHPGGVHIPQRHLHVALPFAGDQDHRDELRDRQVAPPAVVAALLEQDDDRFVGIEVTLDLALVGDAFDIEPGLAARPSAKARRRNGPITIRFAASLPSIVEGYRWVDGRGMRRRDGIWPVPNDRGNGLGGSGHPAHRPGRMA</sequence>
<dbReference type="AlphaFoldDB" id="A0A6G4WQ65"/>
<protein>
    <submittedName>
        <fullName evidence="2">Uncharacterized protein</fullName>
    </submittedName>
</protein>
<dbReference type="RefSeq" id="WP_165034516.1">
    <property type="nucleotide sequence ID" value="NZ_JAAKZF010000232.1"/>
</dbReference>
<dbReference type="EMBL" id="JAAKZF010000232">
    <property type="protein sequence ID" value="NGO56197.1"/>
    <property type="molecule type" value="Genomic_DNA"/>
</dbReference>
<evidence type="ECO:0000256" key="1">
    <source>
        <dbReference type="SAM" id="MobiDB-lite"/>
    </source>
</evidence>
<evidence type="ECO:0000313" key="3">
    <source>
        <dbReference type="Proteomes" id="UP001642900"/>
    </source>
</evidence>
<feature type="compositionally biased region" description="Gly residues" evidence="1">
    <location>
        <begin position="41"/>
        <end position="50"/>
    </location>
</feature>
<comment type="caution">
    <text evidence="2">The sequence shown here is derived from an EMBL/GenBank/DDBJ whole genome shotgun (WGS) entry which is preliminary data.</text>
</comment>
<keyword evidence="3" id="KW-1185">Reference proteome</keyword>
<gene>
    <name evidence="2" type="ORF">G6N73_35515</name>
</gene>
<name>A0A6G4WQ65_9HYPH</name>
<dbReference type="Proteomes" id="UP001642900">
    <property type="component" value="Unassembled WGS sequence"/>
</dbReference>
<evidence type="ECO:0000313" key="2">
    <source>
        <dbReference type="EMBL" id="NGO56197.1"/>
    </source>
</evidence>
<proteinExistence type="predicted"/>
<organism evidence="2 3">
    <name type="scientific">Allomesorhizobium camelthorni</name>
    <dbReference type="NCBI Taxonomy" id="475069"/>
    <lineage>
        <taxon>Bacteria</taxon>
        <taxon>Pseudomonadati</taxon>
        <taxon>Pseudomonadota</taxon>
        <taxon>Alphaproteobacteria</taxon>
        <taxon>Hyphomicrobiales</taxon>
        <taxon>Phyllobacteriaceae</taxon>
        <taxon>Allomesorhizobium</taxon>
    </lineage>
</organism>
<feature type="region of interest" description="Disordered" evidence="1">
    <location>
        <begin position="193"/>
        <end position="218"/>
    </location>
</feature>